<keyword evidence="2 5" id="KW-0547">Nucleotide-binding</keyword>
<dbReference type="GO" id="GO:0005524">
    <property type="term" value="F:ATP binding"/>
    <property type="evidence" value="ECO:0007669"/>
    <property type="project" value="UniProtKB-UniRule"/>
</dbReference>
<gene>
    <name evidence="9" type="ORF">DSTB1V02_LOCUS10799</name>
</gene>
<dbReference type="EMBL" id="LR902746">
    <property type="protein sequence ID" value="CAD7251031.1"/>
    <property type="molecule type" value="Genomic_DNA"/>
</dbReference>
<evidence type="ECO:0000256" key="5">
    <source>
        <dbReference type="PROSITE-ProRule" id="PRU00283"/>
    </source>
</evidence>
<feature type="binding site" evidence="5">
    <location>
        <begin position="421"/>
        <end position="428"/>
    </location>
    <ligand>
        <name>ATP</name>
        <dbReference type="ChEBI" id="CHEBI:30616"/>
    </ligand>
</feature>
<evidence type="ECO:0000256" key="2">
    <source>
        <dbReference type="ARBA" id="ARBA00022741"/>
    </source>
</evidence>
<organism evidence="9">
    <name type="scientific">Darwinula stevensoni</name>
    <dbReference type="NCBI Taxonomy" id="69355"/>
    <lineage>
        <taxon>Eukaryota</taxon>
        <taxon>Metazoa</taxon>
        <taxon>Ecdysozoa</taxon>
        <taxon>Arthropoda</taxon>
        <taxon>Crustacea</taxon>
        <taxon>Oligostraca</taxon>
        <taxon>Ostracoda</taxon>
        <taxon>Podocopa</taxon>
        <taxon>Podocopida</taxon>
        <taxon>Darwinulocopina</taxon>
        <taxon>Darwinuloidea</taxon>
        <taxon>Darwinulidae</taxon>
        <taxon>Darwinula</taxon>
    </lineage>
</organism>
<evidence type="ECO:0000256" key="4">
    <source>
        <dbReference type="ARBA" id="ARBA00023212"/>
    </source>
</evidence>
<evidence type="ECO:0000256" key="7">
    <source>
        <dbReference type="SAM" id="MobiDB-lite"/>
    </source>
</evidence>
<dbReference type="GO" id="GO:0008017">
    <property type="term" value="F:microtubule binding"/>
    <property type="evidence" value="ECO:0007669"/>
    <property type="project" value="InterPro"/>
</dbReference>
<dbReference type="OrthoDB" id="3176171at2759"/>
<comment type="similarity">
    <text evidence="5">Belongs to the TRAFAC class myosin-kinesin ATPase superfamily. Kinesin family.</text>
</comment>
<feature type="region of interest" description="Disordered" evidence="7">
    <location>
        <begin position="1"/>
        <end position="142"/>
    </location>
</feature>
<dbReference type="EMBL" id="CAJPEV010003229">
    <property type="protein sequence ID" value="CAG0899272.1"/>
    <property type="molecule type" value="Genomic_DNA"/>
</dbReference>
<accession>A0A7R9ABB8</accession>
<dbReference type="AlphaFoldDB" id="A0A7R9ABB8"/>
<keyword evidence="10" id="KW-1185">Reference proteome</keyword>
<dbReference type="PRINTS" id="PR00380">
    <property type="entry name" value="KINESINHEAVY"/>
</dbReference>
<keyword evidence="3 5" id="KW-0067">ATP-binding</keyword>
<feature type="domain" description="Kinesin motor" evidence="8">
    <location>
        <begin position="328"/>
        <end position="668"/>
    </location>
</feature>
<keyword evidence="4" id="KW-0206">Cytoskeleton</keyword>
<dbReference type="SMART" id="SM00129">
    <property type="entry name" value="KISc"/>
    <property type="match status" value="1"/>
</dbReference>
<dbReference type="PROSITE" id="PS50067">
    <property type="entry name" value="KINESIN_MOTOR_2"/>
    <property type="match status" value="1"/>
</dbReference>
<keyword evidence="4" id="KW-0963">Cytoplasm</keyword>
<evidence type="ECO:0000256" key="3">
    <source>
        <dbReference type="ARBA" id="ARBA00022840"/>
    </source>
</evidence>
<dbReference type="InterPro" id="IPR001752">
    <property type="entry name" value="Kinesin_motor_dom"/>
</dbReference>
<protein>
    <recommendedName>
        <fullName evidence="8">Kinesin motor domain-containing protein</fullName>
    </recommendedName>
</protein>
<dbReference type="Proteomes" id="UP000677054">
    <property type="component" value="Unassembled WGS sequence"/>
</dbReference>
<dbReference type="SUPFAM" id="SSF52540">
    <property type="entry name" value="P-loop containing nucleoside triphosphate hydrolases"/>
    <property type="match status" value="1"/>
</dbReference>
<dbReference type="GO" id="GO:0003777">
    <property type="term" value="F:microtubule motor activity"/>
    <property type="evidence" value="ECO:0007669"/>
    <property type="project" value="InterPro"/>
</dbReference>
<dbReference type="InterPro" id="IPR027640">
    <property type="entry name" value="Kinesin-like_fam"/>
</dbReference>
<sequence length="677" mass="76059">MSCKLASEKENLVEQGNGSRSRLPVFCTINESKRKREDELPEMCPHQKWEDEGSLLPPPSTGPRSKKRKSITHRGAATLRSTSKLVVGRQQLRVDPKAGRPPSSKFSAGSRRDLSIKTSSSLSRPLGNQNTMIAKPGPLSNVKNLVPEKPAENEKGKAVHSILKKKRPGWDTKGRLEDLEAYIRSLPDIGELQKKLEVLTSENLQLETQSQNYSKRTSQLECELATEKLHHKQSELIRNMYESELQQVRDELSKVRIEHQKYQDELAICKKKLEKVQNEVKILEVDKENILLECSAKDKTITDMKGQLLCEESKRRDLHEQLQEVKGNIRVFCRVRPFTAGEIQEGEDCFDIPHIKVPNDKCIQITTETGSLIGAKTAKFNRFQFDQVFGPLSSQSDIFEELSQLVQSALDGINVCIFAYGQTGSGKTFTMEGDTSASETLGVIPRSVKYIFQECDRMQSLGWSYTIQVSYLEIYNEKIQDLLAPSWNTTTKYELRHIDNETYVTNLTKEVIQTEEHLLSLVKLAQKHRAVAETECNEYSSRSHSVFILKLNGINTDLNKTCSGILNLVDLAGSERAKNSGAEGSHLTELKNINSSLTALSNCIMALGNKSSKPSLHIPFRNSKLTHLLQNCLGGNCKTLMFINVSPIQQHAQESLNSLRFAEKVNATKIGLAAKNF</sequence>
<keyword evidence="5" id="KW-0505">Motor protein</keyword>
<dbReference type="Gene3D" id="3.40.850.10">
    <property type="entry name" value="Kinesin motor domain"/>
    <property type="match status" value="1"/>
</dbReference>
<dbReference type="PANTHER" id="PTHR47972">
    <property type="entry name" value="KINESIN-LIKE PROTEIN KLP-3"/>
    <property type="match status" value="1"/>
</dbReference>
<evidence type="ECO:0000256" key="6">
    <source>
        <dbReference type="SAM" id="Coils"/>
    </source>
</evidence>
<reference evidence="9" key="1">
    <citation type="submission" date="2020-11" db="EMBL/GenBank/DDBJ databases">
        <authorList>
            <person name="Tran Van P."/>
        </authorList>
    </citation>
    <scope>NUCLEOTIDE SEQUENCE</scope>
</reference>
<dbReference type="PANTHER" id="PTHR47972:SF66">
    <property type="entry name" value="KINESIN MOTOR DOMAIN-CONTAINING PROTEIN"/>
    <property type="match status" value="1"/>
</dbReference>
<evidence type="ECO:0000313" key="9">
    <source>
        <dbReference type="EMBL" id="CAD7251031.1"/>
    </source>
</evidence>
<keyword evidence="6" id="KW-0175">Coiled coil</keyword>
<dbReference type="InterPro" id="IPR036961">
    <property type="entry name" value="Kinesin_motor_dom_sf"/>
</dbReference>
<dbReference type="Pfam" id="PF00225">
    <property type="entry name" value="Kinesin"/>
    <property type="match status" value="1"/>
</dbReference>
<dbReference type="GO" id="GO:0015630">
    <property type="term" value="C:microtubule cytoskeleton"/>
    <property type="evidence" value="ECO:0007669"/>
    <property type="project" value="UniProtKB-ARBA"/>
</dbReference>
<feature type="compositionally biased region" description="Basic and acidic residues" evidence="7">
    <location>
        <begin position="1"/>
        <end position="12"/>
    </location>
</feature>
<feature type="compositionally biased region" description="Polar residues" evidence="7">
    <location>
        <begin position="116"/>
        <end position="132"/>
    </location>
</feature>
<proteinExistence type="inferred from homology"/>
<dbReference type="GO" id="GO:0007018">
    <property type="term" value="P:microtubule-based movement"/>
    <property type="evidence" value="ECO:0007669"/>
    <property type="project" value="InterPro"/>
</dbReference>
<name>A0A7R9ABB8_9CRUS</name>
<evidence type="ECO:0000259" key="8">
    <source>
        <dbReference type="PROSITE" id="PS50067"/>
    </source>
</evidence>
<feature type="coiled-coil region" evidence="6">
    <location>
        <begin position="189"/>
        <end position="293"/>
    </location>
</feature>
<dbReference type="InterPro" id="IPR027417">
    <property type="entry name" value="P-loop_NTPase"/>
</dbReference>
<comment type="subcellular location">
    <subcellularLocation>
        <location evidence="1">Cytoplasm</location>
        <location evidence="1">Cytoskeleton</location>
    </subcellularLocation>
</comment>
<evidence type="ECO:0000313" key="10">
    <source>
        <dbReference type="Proteomes" id="UP000677054"/>
    </source>
</evidence>
<evidence type="ECO:0000256" key="1">
    <source>
        <dbReference type="ARBA" id="ARBA00004245"/>
    </source>
</evidence>